<evidence type="ECO:0000256" key="4">
    <source>
        <dbReference type="ARBA" id="ARBA00024045"/>
    </source>
</evidence>
<name>A0A7J7NUY0_9MAGN</name>
<reference evidence="7 8" key="1">
    <citation type="journal article" date="2020" name="IScience">
        <title>Genome Sequencing of the Endangered Kingdonia uniflora (Circaeasteraceae, Ranunculales) Reveals Potential Mechanisms of Evolutionary Specialization.</title>
        <authorList>
            <person name="Sun Y."/>
            <person name="Deng T."/>
            <person name="Zhang A."/>
            <person name="Moore M.J."/>
            <person name="Landis J.B."/>
            <person name="Lin N."/>
            <person name="Zhang H."/>
            <person name="Zhang X."/>
            <person name="Huang J."/>
            <person name="Zhang X."/>
            <person name="Sun H."/>
            <person name="Wang H."/>
        </authorList>
    </citation>
    <scope>NUCLEOTIDE SEQUENCE [LARGE SCALE GENOMIC DNA]</scope>
    <source>
        <strain evidence="7">TB1705</strain>
        <tissue evidence="7">Leaf</tissue>
    </source>
</reference>
<proteinExistence type="inferred from homology"/>
<dbReference type="Pfam" id="PF00403">
    <property type="entry name" value="HMA"/>
    <property type="match status" value="1"/>
</dbReference>
<keyword evidence="1" id="KW-0488">Methylation</keyword>
<dbReference type="Gene3D" id="3.30.70.100">
    <property type="match status" value="1"/>
</dbReference>
<feature type="domain" description="HMA" evidence="6">
    <location>
        <begin position="35"/>
        <end position="99"/>
    </location>
</feature>
<evidence type="ECO:0000313" key="7">
    <source>
        <dbReference type="EMBL" id="KAF6170903.1"/>
    </source>
</evidence>
<keyword evidence="3" id="KW-0636">Prenylation</keyword>
<dbReference type="InterPro" id="IPR006121">
    <property type="entry name" value="HMA_dom"/>
</dbReference>
<evidence type="ECO:0000313" key="8">
    <source>
        <dbReference type="Proteomes" id="UP000541444"/>
    </source>
</evidence>
<dbReference type="GO" id="GO:0046872">
    <property type="term" value="F:metal ion binding"/>
    <property type="evidence" value="ECO:0007669"/>
    <property type="project" value="UniProtKB-KW"/>
</dbReference>
<gene>
    <name evidence="7" type="ORF">GIB67_014720</name>
</gene>
<dbReference type="PROSITE" id="PS50846">
    <property type="entry name" value="HMA_2"/>
    <property type="match status" value="1"/>
</dbReference>
<dbReference type="AlphaFoldDB" id="A0A7J7NUY0"/>
<dbReference type="CDD" id="cd00371">
    <property type="entry name" value="HMA"/>
    <property type="match status" value="1"/>
</dbReference>
<accession>A0A7J7NUY0</accession>
<evidence type="ECO:0000259" key="6">
    <source>
        <dbReference type="PROSITE" id="PS50846"/>
    </source>
</evidence>
<evidence type="ECO:0000256" key="5">
    <source>
        <dbReference type="SAM" id="MobiDB-lite"/>
    </source>
</evidence>
<dbReference type="InterPro" id="IPR036163">
    <property type="entry name" value="HMA_dom_sf"/>
</dbReference>
<dbReference type="EMBL" id="JACGCM010000554">
    <property type="protein sequence ID" value="KAF6170903.1"/>
    <property type="molecule type" value="Genomic_DNA"/>
</dbReference>
<dbReference type="PANTHER" id="PTHR45868:SF14">
    <property type="entry name" value="OS08G0205500 PROTEIN"/>
    <property type="match status" value="1"/>
</dbReference>
<dbReference type="PANTHER" id="PTHR45868">
    <property type="entry name" value="HEAVY METAL-ASSOCIATED ISOPRENYLATED PLANT PROTEIN 33-RELATED"/>
    <property type="match status" value="1"/>
</dbReference>
<feature type="compositionally biased region" description="Basic and acidic residues" evidence="5">
    <location>
        <begin position="108"/>
        <end position="127"/>
    </location>
</feature>
<feature type="region of interest" description="Disordered" evidence="5">
    <location>
        <begin position="108"/>
        <end position="137"/>
    </location>
</feature>
<comment type="similarity">
    <text evidence="4">Belongs to the HIPP family.</text>
</comment>
<keyword evidence="8" id="KW-1185">Reference proteome</keyword>
<organism evidence="7 8">
    <name type="scientific">Kingdonia uniflora</name>
    <dbReference type="NCBI Taxonomy" id="39325"/>
    <lineage>
        <taxon>Eukaryota</taxon>
        <taxon>Viridiplantae</taxon>
        <taxon>Streptophyta</taxon>
        <taxon>Embryophyta</taxon>
        <taxon>Tracheophyta</taxon>
        <taxon>Spermatophyta</taxon>
        <taxon>Magnoliopsida</taxon>
        <taxon>Ranunculales</taxon>
        <taxon>Circaeasteraceae</taxon>
        <taxon>Kingdonia</taxon>
    </lineage>
</organism>
<evidence type="ECO:0000256" key="1">
    <source>
        <dbReference type="ARBA" id="ARBA00022481"/>
    </source>
</evidence>
<keyword evidence="2" id="KW-0479">Metal-binding</keyword>
<evidence type="ECO:0000256" key="2">
    <source>
        <dbReference type="ARBA" id="ARBA00022723"/>
    </source>
</evidence>
<comment type="caution">
    <text evidence="7">The sequence shown here is derived from an EMBL/GenBank/DDBJ whole genome shotgun (WGS) entry which is preliminary data.</text>
</comment>
<keyword evidence="3" id="KW-0449">Lipoprotein</keyword>
<protein>
    <recommendedName>
        <fullName evidence="6">HMA domain-containing protein</fullName>
    </recommendedName>
</protein>
<dbReference type="Proteomes" id="UP000541444">
    <property type="component" value="Unassembled WGS sequence"/>
</dbReference>
<dbReference type="SUPFAM" id="SSF55008">
    <property type="entry name" value="HMA, heavy metal-associated domain"/>
    <property type="match status" value="1"/>
</dbReference>
<sequence length="157" mass="17809">MKFTYAVVDEVPFYATLDERIIKIQEDGQKALEALEKVELKVFVHCCDGSKRKVKKLLQGIEGVLKIEIDSSQSKITASGYVDPLLLIRKLVKPGKETKIWNAVKKDKDTDMVTKSRQERTKDDETGYGKYSNSYGTSDKTKEIVNYVDNKGTKKLP</sequence>
<dbReference type="OrthoDB" id="689350at2759"/>
<evidence type="ECO:0000256" key="3">
    <source>
        <dbReference type="ARBA" id="ARBA00023289"/>
    </source>
</evidence>